<protein>
    <submittedName>
        <fullName evidence="7">Methyl-viologen-reducing hydrogenase family protein</fullName>
    </submittedName>
</protein>
<feature type="domain" description="4Fe-4S ferredoxin-type" evidence="6">
    <location>
        <begin position="318"/>
        <end position="347"/>
    </location>
</feature>
<dbReference type="GO" id="GO:0046872">
    <property type="term" value="F:metal ion binding"/>
    <property type="evidence" value="ECO:0007669"/>
    <property type="project" value="UniProtKB-KW"/>
</dbReference>
<dbReference type="Proteomes" id="UP000663722">
    <property type="component" value="Chromosome"/>
</dbReference>
<keyword evidence="4" id="KW-0408">Iron</keyword>
<evidence type="ECO:0000256" key="4">
    <source>
        <dbReference type="ARBA" id="ARBA00023004"/>
    </source>
</evidence>
<dbReference type="PROSITE" id="PS51379">
    <property type="entry name" value="4FE4S_FER_2"/>
    <property type="match status" value="2"/>
</dbReference>
<dbReference type="InterPro" id="IPR050157">
    <property type="entry name" value="PSI_iron-sulfur_center"/>
</dbReference>
<dbReference type="GO" id="GO:0016491">
    <property type="term" value="F:oxidoreductase activity"/>
    <property type="evidence" value="ECO:0007669"/>
    <property type="project" value="UniProtKB-KW"/>
</dbReference>
<dbReference type="SUPFAM" id="SSF54862">
    <property type="entry name" value="4Fe-4S ferredoxins"/>
    <property type="match status" value="1"/>
</dbReference>
<keyword evidence="1" id="KW-0004">4Fe-4S</keyword>
<keyword evidence="2" id="KW-0479">Metal-binding</keyword>
<dbReference type="InterPro" id="IPR017896">
    <property type="entry name" value="4Fe4S_Fe-S-bd"/>
</dbReference>
<proteinExistence type="predicted"/>
<keyword evidence="3" id="KW-0560">Oxidoreductase</keyword>
<evidence type="ECO:0000259" key="6">
    <source>
        <dbReference type="PROSITE" id="PS51379"/>
    </source>
</evidence>
<organism evidence="7 8">
    <name type="scientific">Desulfonema magnum</name>
    <dbReference type="NCBI Taxonomy" id="45655"/>
    <lineage>
        <taxon>Bacteria</taxon>
        <taxon>Pseudomonadati</taxon>
        <taxon>Thermodesulfobacteriota</taxon>
        <taxon>Desulfobacteria</taxon>
        <taxon>Desulfobacterales</taxon>
        <taxon>Desulfococcaceae</taxon>
        <taxon>Desulfonema</taxon>
    </lineage>
</organism>
<evidence type="ECO:0000256" key="2">
    <source>
        <dbReference type="ARBA" id="ARBA00022723"/>
    </source>
</evidence>
<dbReference type="AlphaFoldDB" id="A0A975BNU8"/>
<dbReference type="GO" id="GO:0051539">
    <property type="term" value="F:4 iron, 4 sulfur cluster binding"/>
    <property type="evidence" value="ECO:0007669"/>
    <property type="project" value="UniProtKB-KW"/>
</dbReference>
<dbReference type="Pfam" id="PF00037">
    <property type="entry name" value="Fer4"/>
    <property type="match status" value="1"/>
</dbReference>
<dbReference type="KEGG" id="dmm:dnm_049580"/>
<evidence type="ECO:0000313" key="7">
    <source>
        <dbReference type="EMBL" id="QTA88911.1"/>
    </source>
</evidence>
<dbReference type="PANTHER" id="PTHR24960">
    <property type="entry name" value="PHOTOSYSTEM I IRON-SULFUR CENTER-RELATED"/>
    <property type="match status" value="1"/>
</dbReference>
<gene>
    <name evidence="7" type="ORF">dnm_049580</name>
</gene>
<feature type="domain" description="4Fe-4S ferredoxin-type" evidence="6">
    <location>
        <begin position="348"/>
        <end position="375"/>
    </location>
</feature>
<reference evidence="7" key="1">
    <citation type="journal article" date="2021" name="Microb. Physiol.">
        <title>Proteogenomic Insights into the Physiology of Marine, Sulfate-Reducing, Filamentous Desulfonema limicola and Desulfonema magnum.</title>
        <authorList>
            <person name="Schnaars V."/>
            <person name="Wohlbrand L."/>
            <person name="Scheve S."/>
            <person name="Hinrichs C."/>
            <person name="Reinhardt R."/>
            <person name="Rabus R."/>
        </authorList>
    </citation>
    <scope>NUCLEOTIDE SEQUENCE</scope>
    <source>
        <strain evidence="7">4be13</strain>
    </source>
</reference>
<keyword evidence="8" id="KW-1185">Reference proteome</keyword>
<keyword evidence="5" id="KW-0411">Iron-sulfur</keyword>
<evidence type="ECO:0000256" key="5">
    <source>
        <dbReference type="ARBA" id="ARBA00023014"/>
    </source>
</evidence>
<evidence type="ECO:0000256" key="1">
    <source>
        <dbReference type="ARBA" id="ARBA00022485"/>
    </source>
</evidence>
<accession>A0A975BNU8</accession>
<evidence type="ECO:0000313" key="8">
    <source>
        <dbReference type="Proteomes" id="UP000663722"/>
    </source>
</evidence>
<dbReference type="InterPro" id="IPR017900">
    <property type="entry name" value="4Fe4S_Fe_S_CS"/>
</dbReference>
<dbReference type="PANTHER" id="PTHR24960:SF79">
    <property type="entry name" value="PHOTOSYSTEM I IRON-SULFUR CENTER"/>
    <property type="match status" value="1"/>
</dbReference>
<sequence length="536" mass="59011">MKKVTPLTEKTLVIGNGPQARCIAEELLAKDADLIVASEENAFVLPFPEKTEILTGVKIRSCEGSVGNFNLTLDKDGEKVSRIVENVIIAEEAVRKPNFSLYGLTPCANVISLSQLKESLSDDSRPFFKNKKFVFLTGLAKESNAVILEEIMRASLKLQSEFHAKTYILTKNLKVAGHGLELLYRRTKEAGAVYIKFTESQPEIHQQEDDGPVILTFTDDITGEQFRLTPDITVADETISPPENTSDLAAIFGLDTDPHGFLQSDNVHRISVLTNRKGIMVAGPSRDIQSPGEEITDTGNLALSIFKPSDERETASAYKAQINPRLCSGCLTCYSVCPYNAILPDTTASVMPDACEQCGVCAAVCLSRAITIKGLTYIEISDHIEKNTPQKKETFTPFLLAFCCKRSAARAHELASCMGHKLPPGLKIIEVPCAGGVSHYHIFLALRNNADGVLVLTCHEGNCHSERGNLYAHEQLNMIGSFLEIAGFEKERLLIKPLASNMSKEFAEITNTFEKKILDLGPSRFKMKKQDFSFLT</sequence>
<name>A0A975BNU8_9BACT</name>
<dbReference type="InterPro" id="IPR003813">
    <property type="entry name" value="MvhD/FlpD"/>
</dbReference>
<dbReference type="PROSITE" id="PS00198">
    <property type="entry name" value="4FE4S_FER_1"/>
    <property type="match status" value="1"/>
</dbReference>
<dbReference type="Pfam" id="PF02662">
    <property type="entry name" value="FlpD"/>
    <property type="match status" value="1"/>
</dbReference>
<dbReference type="Gene3D" id="3.30.70.20">
    <property type="match status" value="1"/>
</dbReference>
<evidence type="ECO:0000256" key="3">
    <source>
        <dbReference type="ARBA" id="ARBA00023002"/>
    </source>
</evidence>
<dbReference type="EMBL" id="CP061800">
    <property type="protein sequence ID" value="QTA88911.1"/>
    <property type="molecule type" value="Genomic_DNA"/>
</dbReference>